<protein>
    <submittedName>
        <fullName evidence="6">ABC transporter ATP-binding protein</fullName>
    </submittedName>
</protein>
<dbReference type="GO" id="GO:0016887">
    <property type="term" value="F:ATP hydrolysis activity"/>
    <property type="evidence" value="ECO:0007669"/>
    <property type="project" value="InterPro"/>
</dbReference>
<gene>
    <name evidence="6" type="ORF">N782_01780</name>
</gene>
<dbReference type="InterPro" id="IPR003439">
    <property type="entry name" value="ABC_transporter-like_ATP-bd"/>
</dbReference>
<dbReference type="RefSeq" id="WP_036824091.1">
    <property type="nucleotide sequence ID" value="NZ_AVBF01000089.1"/>
</dbReference>
<dbReference type="Gene3D" id="3.40.50.300">
    <property type="entry name" value="P-loop containing nucleotide triphosphate hydrolases"/>
    <property type="match status" value="1"/>
</dbReference>
<evidence type="ECO:0000313" key="6">
    <source>
        <dbReference type="EMBL" id="KGP71022.1"/>
    </source>
</evidence>
<dbReference type="AlphaFoldDB" id="A0A0A2T5F4"/>
<dbReference type="CDD" id="cd03255">
    <property type="entry name" value="ABC_MJ0796_LolCDE_FtsE"/>
    <property type="match status" value="1"/>
</dbReference>
<sequence>MANPIIEAKNLKKIFNSLNVFQDINLIIESGKLYSIHGKSGAGKSTLLHLLGILDTPDSGEVIVNGTSINHLSTKEIALLRGENLGFVFQSYHLNNKMTAIENVMLPLYINPNYQYEEMEERASDLLKEVGLVNKEKHFPNELSGGENQRVAIARALANNPECILADEPTGSLDEDNENNIFEIFKNIVESGRTVVVISHNEKIKNYSDACYILDNGVLKEE</sequence>
<dbReference type="PANTHER" id="PTHR24220:SF86">
    <property type="entry name" value="ABC TRANSPORTER ABCH.1"/>
    <property type="match status" value="1"/>
</dbReference>
<dbReference type="SUPFAM" id="SSF52540">
    <property type="entry name" value="P-loop containing nucleoside triphosphate hydrolases"/>
    <property type="match status" value="1"/>
</dbReference>
<dbReference type="SMART" id="SM00382">
    <property type="entry name" value="AAA"/>
    <property type="match status" value="1"/>
</dbReference>
<dbReference type="InterPro" id="IPR003593">
    <property type="entry name" value="AAA+_ATPase"/>
</dbReference>
<dbReference type="PROSITE" id="PS50893">
    <property type="entry name" value="ABC_TRANSPORTER_2"/>
    <property type="match status" value="1"/>
</dbReference>
<dbReference type="GO" id="GO:0022857">
    <property type="term" value="F:transmembrane transporter activity"/>
    <property type="evidence" value="ECO:0007669"/>
    <property type="project" value="TreeGrafter"/>
</dbReference>
<dbReference type="InterPro" id="IPR017911">
    <property type="entry name" value="MacB-like_ATP-bd"/>
</dbReference>
<dbReference type="eggNOG" id="COG1136">
    <property type="taxonomic scope" value="Bacteria"/>
</dbReference>
<keyword evidence="3" id="KW-0547">Nucleotide-binding</keyword>
<dbReference type="InterPro" id="IPR015854">
    <property type="entry name" value="ABC_transpr_LolD-like"/>
</dbReference>
<evidence type="ECO:0000256" key="1">
    <source>
        <dbReference type="ARBA" id="ARBA00005417"/>
    </source>
</evidence>
<name>A0A0A2T5F4_9BACI</name>
<evidence type="ECO:0000256" key="3">
    <source>
        <dbReference type="ARBA" id="ARBA00022741"/>
    </source>
</evidence>
<dbReference type="EMBL" id="AVBF01000089">
    <property type="protein sequence ID" value="KGP71022.1"/>
    <property type="molecule type" value="Genomic_DNA"/>
</dbReference>
<keyword evidence="2" id="KW-0813">Transport</keyword>
<proteinExistence type="inferred from homology"/>
<evidence type="ECO:0000259" key="5">
    <source>
        <dbReference type="PROSITE" id="PS50893"/>
    </source>
</evidence>
<dbReference type="FunFam" id="3.40.50.300:FF:000056">
    <property type="entry name" value="Cell division ATP-binding protein FtsE"/>
    <property type="match status" value="1"/>
</dbReference>
<evidence type="ECO:0000256" key="2">
    <source>
        <dbReference type="ARBA" id="ARBA00022448"/>
    </source>
</evidence>
<evidence type="ECO:0000313" key="7">
    <source>
        <dbReference type="Proteomes" id="UP000030147"/>
    </source>
</evidence>
<dbReference type="Pfam" id="PF00005">
    <property type="entry name" value="ABC_tran"/>
    <property type="match status" value="1"/>
</dbReference>
<dbReference type="GO" id="GO:0005886">
    <property type="term" value="C:plasma membrane"/>
    <property type="evidence" value="ECO:0007669"/>
    <property type="project" value="UniProtKB-ARBA"/>
</dbReference>
<dbReference type="Proteomes" id="UP000030147">
    <property type="component" value="Unassembled WGS sequence"/>
</dbReference>
<keyword evidence="7" id="KW-1185">Reference proteome</keyword>
<comment type="similarity">
    <text evidence="1">Belongs to the ABC transporter superfamily.</text>
</comment>
<organism evidence="6 7">
    <name type="scientific">Pontibacillus yanchengensis Y32</name>
    <dbReference type="NCBI Taxonomy" id="1385514"/>
    <lineage>
        <taxon>Bacteria</taxon>
        <taxon>Bacillati</taxon>
        <taxon>Bacillota</taxon>
        <taxon>Bacilli</taxon>
        <taxon>Bacillales</taxon>
        <taxon>Bacillaceae</taxon>
        <taxon>Pontibacillus</taxon>
    </lineage>
</organism>
<dbReference type="OrthoDB" id="9791546at2"/>
<evidence type="ECO:0000256" key="4">
    <source>
        <dbReference type="ARBA" id="ARBA00022840"/>
    </source>
</evidence>
<comment type="caution">
    <text evidence="6">The sequence shown here is derived from an EMBL/GenBank/DDBJ whole genome shotgun (WGS) entry which is preliminary data.</text>
</comment>
<dbReference type="STRING" id="1385514.N782_01780"/>
<dbReference type="PANTHER" id="PTHR24220">
    <property type="entry name" value="IMPORT ATP-BINDING PROTEIN"/>
    <property type="match status" value="1"/>
</dbReference>
<feature type="domain" description="ABC transporter" evidence="5">
    <location>
        <begin position="6"/>
        <end position="222"/>
    </location>
</feature>
<keyword evidence="4 6" id="KW-0067">ATP-binding</keyword>
<accession>A0A0A2T5F4</accession>
<dbReference type="GO" id="GO:0005524">
    <property type="term" value="F:ATP binding"/>
    <property type="evidence" value="ECO:0007669"/>
    <property type="project" value="UniProtKB-KW"/>
</dbReference>
<reference evidence="6 7" key="1">
    <citation type="journal article" date="2015" name="Stand. Genomic Sci.">
        <title>High quality draft genome sequence of the moderately halophilic bacterium Pontibacillus yanchengensis Y32(T) and comparison among Pontibacillus genomes.</title>
        <authorList>
            <person name="Huang J."/>
            <person name="Qiao Z.X."/>
            <person name="Tang J.W."/>
            <person name="Wang G."/>
        </authorList>
    </citation>
    <scope>NUCLEOTIDE SEQUENCE [LARGE SCALE GENOMIC DNA]</scope>
    <source>
        <strain evidence="6 7">Y32</strain>
    </source>
</reference>
<dbReference type="InterPro" id="IPR027417">
    <property type="entry name" value="P-loop_NTPase"/>
</dbReference>